<evidence type="ECO:0000256" key="3">
    <source>
        <dbReference type="ARBA" id="ARBA00022964"/>
    </source>
</evidence>
<evidence type="ECO:0000256" key="2">
    <source>
        <dbReference type="ARBA" id="ARBA00022723"/>
    </source>
</evidence>
<dbReference type="GO" id="GO:0008198">
    <property type="term" value="F:ferrous iron binding"/>
    <property type="evidence" value="ECO:0007669"/>
    <property type="project" value="TreeGrafter"/>
</dbReference>
<dbReference type="InterPro" id="IPR014710">
    <property type="entry name" value="RmlC-like_jellyroll"/>
</dbReference>
<feature type="binding site" evidence="6">
    <location>
        <position position="135"/>
    </location>
    <ligand>
        <name>Fe cation</name>
        <dbReference type="ChEBI" id="CHEBI:24875"/>
        <note>catalytic</note>
    </ligand>
</feature>
<sequence>MIMKTIFKNKSHELVSCIENLKINNSDYKHVASELFKYDFNDYNAAFTINQVNVPEGSYVRLPIYADKCCAILMLWGINNKTAIHDHLNYDGLIKVLKGNLTEISYIEDENFIKYEGEGIASEGAIFPEDLGGIHSVVNNSSEISVSLHIYHTPQTSLKGVRIFDIENKKVAVLNDKATSCSWNLPEDNYAKITQL</sequence>
<dbReference type="Gene3D" id="2.60.120.10">
    <property type="entry name" value="Jelly Rolls"/>
    <property type="match status" value="1"/>
</dbReference>
<dbReference type="InterPro" id="IPR010300">
    <property type="entry name" value="CDO_1"/>
</dbReference>
<evidence type="ECO:0000256" key="5">
    <source>
        <dbReference type="ARBA" id="ARBA00023004"/>
    </source>
</evidence>
<evidence type="ECO:0000313" key="7">
    <source>
        <dbReference type="EMBL" id="CVK16054.1"/>
    </source>
</evidence>
<dbReference type="SUPFAM" id="SSF51182">
    <property type="entry name" value="RmlC-like cupins"/>
    <property type="match status" value="1"/>
</dbReference>
<evidence type="ECO:0000256" key="1">
    <source>
        <dbReference type="ARBA" id="ARBA00006622"/>
    </source>
</evidence>
<dbReference type="AlphaFoldDB" id="A0A0X3ANX0"/>
<dbReference type="PANTHER" id="PTHR12918">
    <property type="entry name" value="CYSTEINE DIOXYGENASE"/>
    <property type="match status" value="1"/>
</dbReference>
<dbReference type="OrthoDB" id="1258177at2"/>
<dbReference type="Proteomes" id="UP000182761">
    <property type="component" value="Unassembled WGS sequence"/>
</dbReference>
<feature type="binding site" evidence="6">
    <location>
        <position position="87"/>
    </location>
    <ligand>
        <name>Fe cation</name>
        <dbReference type="ChEBI" id="CHEBI:24875"/>
        <note>catalytic</note>
    </ligand>
</feature>
<dbReference type="EMBL" id="FCOR01000005">
    <property type="protein sequence ID" value="CVK16054.1"/>
    <property type="molecule type" value="Genomic_DNA"/>
</dbReference>
<organism evidence="7 8">
    <name type="scientific">Apibacter mensalis</name>
    <dbReference type="NCBI Taxonomy" id="1586267"/>
    <lineage>
        <taxon>Bacteria</taxon>
        <taxon>Pseudomonadati</taxon>
        <taxon>Bacteroidota</taxon>
        <taxon>Flavobacteriia</taxon>
        <taxon>Flavobacteriales</taxon>
        <taxon>Weeksellaceae</taxon>
        <taxon>Apibacter</taxon>
    </lineage>
</organism>
<feature type="binding site" evidence="6">
    <location>
        <position position="85"/>
    </location>
    <ligand>
        <name>Fe cation</name>
        <dbReference type="ChEBI" id="CHEBI:24875"/>
        <note>catalytic</note>
    </ligand>
</feature>
<protein>
    <submittedName>
        <fullName evidence="7">Cysteine dioxygenase type I</fullName>
    </submittedName>
</protein>
<keyword evidence="3 7" id="KW-0223">Dioxygenase</keyword>
<dbReference type="InterPro" id="IPR011051">
    <property type="entry name" value="RmlC_Cupin_sf"/>
</dbReference>
<name>A0A0X3ANX0_9FLAO</name>
<keyword evidence="2 6" id="KW-0479">Metal-binding</keyword>
<keyword evidence="5 6" id="KW-0408">Iron</keyword>
<keyword evidence="8" id="KW-1185">Reference proteome</keyword>
<comment type="similarity">
    <text evidence="1">Belongs to the cysteine dioxygenase family.</text>
</comment>
<gene>
    <name evidence="7" type="ORF">Ga0061079_1058</name>
</gene>
<evidence type="ECO:0000313" key="8">
    <source>
        <dbReference type="Proteomes" id="UP000182761"/>
    </source>
</evidence>
<dbReference type="STRING" id="1586267.GCA_001418685_00893"/>
<evidence type="ECO:0000256" key="4">
    <source>
        <dbReference type="ARBA" id="ARBA00023002"/>
    </source>
</evidence>
<keyword evidence="4" id="KW-0560">Oxidoreductase</keyword>
<dbReference type="Pfam" id="PF05995">
    <property type="entry name" value="CDO_I"/>
    <property type="match status" value="1"/>
</dbReference>
<proteinExistence type="inferred from homology"/>
<dbReference type="CDD" id="cd10548">
    <property type="entry name" value="cupin_CDO"/>
    <property type="match status" value="1"/>
</dbReference>
<accession>A0A0X3ANX0</accession>
<dbReference type="PANTHER" id="PTHR12918:SF1">
    <property type="entry name" value="CYSTEINE DIOXYGENASE TYPE 1"/>
    <property type="match status" value="1"/>
</dbReference>
<evidence type="ECO:0000256" key="6">
    <source>
        <dbReference type="PIRSR" id="PIRSR610300-51"/>
    </source>
</evidence>
<reference evidence="7 8" key="1">
    <citation type="submission" date="2016-01" db="EMBL/GenBank/DDBJ databases">
        <authorList>
            <person name="McClelland M."/>
            <person name="Jain A."/>
            <person name="Saraogi P."/>
            <person name="Mendelson R."/>
            <person name="Westerman R."/>
            <person name="SanMiguel P."/>
            <person name="Csonka L."/>
        </authorList>
    </citation>
    <scope>NUCLEOTIDE SEQUENCE [LARGE SCALE GENOMIC DNA]</scope>
    <source>
        <strain evidence="7 8">R-53146</strain>
    </source>
</reference>
<dbReference type="GO" id="GO:0016702">
    <property type="term" value="F:oxidoreductase activity, acting on single donors with incorporation of molecular oxygen, incorporation of two atoms of oxygen"/>
    <property type="evidence" value="ECO:0007669"/>
    <property type="project" value="InterPro"/>
</dbReference>